<protein>
    <submittedName>
        <fullName evidence="2">ATPase</fullName>
    </submittedName>
</protein>
<organism evidence="2 3">
    <name type="scientific">Streptomyces thermospinosisporus</name>
    <dbReference type="NCBI Taxonomy" id="161482"/>
    <lineage>
        <taxon>Bacteria</taxon>
        <taxon>Bacillati</taxon>
        <taxon>Actinomycetota</taxon>
        <taxon>Actinomycetes</taxon>
        <taxon>Kitasatosporales</taxon>
        <taxon>Streptomycetaceae</taxon>
        <taxon>Streptomyces</taxon>
    </lineage>
</organism>
<dbReference type="Proteomes" id="UP001500973">
    <property type="component" value="Unassembled WGS sequence"/>
</dbReference>
<dbReference type="Gene3D" id="3.40.50.300">
    <property type="entry name" value="P-loop containing nucleotide triphosphate hydrolases"/>
    <property type="match status" value="2"/>
</dbReference>
<evidence type="ECO:0000256" key="1">
    <source>
        <dbReference type="SAM" id="MobiDB-lite"/>
    </source>
</evidence>
<comment type="caution">
    <text evidence="2">The sequence shown here is derived from an EMBL/GenBank/DDBJ whole genome shotgun (WGS) entry which is preliminary data.</text>
</comment>
<name>A0ABN1YNP0_9ACTN</name>
<gene>
    <name evidence="2" type="ORF">GCM10009601_15040</name>
</gene>
<reference evidence="2 3" key="1">
    <citation type="journal article" date="2019" name="Int. J. Syst. Evol. Microbiol.">
        <title>The Global Catalogue of Microorganisms (GCM) 10K type strain sequencing project: providing services to taxonomists for standard genome sequencing and annotation.</title>
        <authorList>
            <consortium name="The Broad Institute Genomics Platform"/>
            <consortium name="The Broad Institute Genome Sequencing Center for Infectious Disease"/>
            <person name="Wu L."/>
            <person name="Ma J."/>
        </authorList>
    </citation>
    <scope>NUCLEOTIDE SEQUENCE [LARGE SCALE GENOMIC DNA]</scope>
    <source>
        <strain evidence="2 3">JCM 11756</strain>
    </source>
</reference>
<evidence type="ECO:0000313" key="3">
    <source>
        <dbReference type="Proteomes" id="UP001500973"/>
    </source>
</evidence>
<accession>A0ABN1YNP0</accession>
<feature type="region of interest" description="Disordered" evidence="1">
    <location>
        <begin position="1"/>
        <end position="37"/>
    </location>
</feature>
<proteinExistence type="predicted"/>
<keyword evidence="3" id="KW-1185">Reference proteome</keyword>
<sequence>MARKSKPTPVTTPRRLAPPAEQGPTRAERREQRKLRNRFAPRLGWSGRFGGRVPVEDAGTVYTGPTSQAGAIYPFLLGSGLPPRGVPVGRDVLTGELVCIDPSGWTGRLTTNPGVWVMSQPGAGKSALVKRVCLVYSAYGHMVVVPGDVKGEYTQLVRELGGSVVRIGDGIGRINPLDSGPLKGRVQSLPTDRREALLDVLNGRRLETLVALLSTTHGLGRSPDEIERSALDTAVQVASAAQPSGSDPIVKDVVDVLRAAPAQLRGKLAAEGERYRDLTRSVIAGLDNLIGGPLKGLFDGPTTQPLDINAPAVSVDISALRARGNDVVSAGMIATWAYTYSSIDSARSIGLMDRKLVLPMDEMWRALRSGPGLVDAMDAISRLNRTTDDVTIYVTHSLLDVEALPTETDRAKARGLMDRCDTWVLGASTTEELQRVTGKRMLTEQEVMMVSSWASATSTGLDIDPTYDTGDDVAAAEEETARHPGRGKYLIKLGSRPGIAAALELTAAEKRLYSTDNNRRRAIKKESTDRR</sequence>
<dbReference type="EMBL" id="BAAAIZ010000017">
    <property type="protein sequence ID" value="GAA1418909.1"/>
    <property type="molecule type" value="Genomic_DNA"/>
</dbReference>
<dbReference type="RefSeq" id="WP_344011033.1">
    <property type="nucleotide sequence ID" value="NZ_BAAAIZ010000017.1"/>
</dbReference>
<dbReference type="SUPFAM" id="SSF52540">
    <property type="entry name" value="P-loop containing nucleoside triphosphate hydrolases"/>
    <property type="match status" value="1"/>
</dbReference>
<evidence type="ECO:0000313" key="2">
    <source>
        <dbReference type="EMBL" id="GAA1418909.1"/>
    </source>
</evidence>
<dbReference type="InterPro" id="IPR027417">
    <property type="entry name" value="P-loop_NTPase"/>
</dbReference>